<reference evidence="7" key="1">
    <citation type="submission" date="2016-11" db="UniProtKB">
        <authorList>
            <consortium name="WormBaseParasite"/>
        </authorList>
    </citation>
    <scope>IDENTIFICATION</scope>
</reference>
<organism evidence="6 7">
    <name type="scientific">Caenorhabditis tropicalis</name>
    <dbReference type="NCBI Taxonomy" id="1561998"/>
    <lineage>
        <taxon>Eukaryota</taxon>
        <taxon>Metazoa</taxon>
        <taxon>Ecdysozoa</taxon>
        <taxon>Nematoda</taxon>
        <taxon>Chromadorea</taxon>
        <taxon>Rhabditida</taxon>
        <taxon>Rhabditina</taxon>
        <taxon>Rhabditomorpha</taxon>
        <taxon>Rhabditoidea</taxon>
        <taxon>Rhabditidae</taxon>
        <taxon>Peloderinae</taxon>
        <taxon>Caenorhabditis</taxon>
    </lineage>
</organism>
<evidence type="ECO:0000256" key="3">
    <source>
        <dbReference type="ARBA" id="ARBA00023128"/>
    </source>
</evidence>
<keyword evidence="6" id="KW-1185">Reference proteome</keyword>
<evidence type="ECO:0000256" key="2">
    <source>
        <dbReference type="ARBA" id="ARBA00021776"/>
    </source>
</evidence>
<feature type="region of interest" description="Disordered" evidence="5">
    <location>
        <begin position="242"/>
        <end position="270"/>
    </location>
</feature>
<dbReference type="GO" id="GO:0032981">
    <property type="term" value="P:mitochondrial respiratory chain complex I assembly"/>
    <property type="evidence" value="ECO:0007669"/>
    <property type="project" value="InterPro"/>
</dbReference>
<dbReference type="Proteomes" id="UP000095282">
    <property type="component" value="Unplaced"/>
</dbReference>
<evidence type="ECO:0000313" key="6">
    <source>
        <dbReference type="Proteomes" id="UP000095282"/>
    </source>
</evidence>
<evidence type="ECO:0000256" key="4">
    <source>
        <dbReference type="ARBA" id="ARBA00049984"/>
    </source>
</evidence>
<name>A0A1I7UCU5_9PELO</name>
<dbReference type="WBParaSite" id="Csp11.Scaffold629.g8049.t1">
    <property type="protein sequence ID" value="Csp11.Scaffold629.g8049.t1"/>
    <property type="gene ID" value="Csp11.Scaffold629.g8049"/>
</dbReference>
<accession>A0A1I7UCU5</accession>
<dbReference type="GO" id="GO:0005743">
    <property type="term" value="C:mitochondrial inner membrane"/>
    <property type="evidence" value="ECO:0007669"/>
    <property type="project" value="TreeGrafter"/>
</dbReference>
<feature type="compositionally biased region" description="Basic and acidic residues" evidence="5">
    <location>
        <begin position="251"/>
        <end position="270"/>
    </location>
</feature>
<dbReference type="InterPro" id="IPR034095">
    <property type="entry name" value="NDUF3"/>
</dbReference>
<dbReference type="AlphaFoldDB" id="A0A1I7UCU5"/>
<sequence length="270" mass="30214">MNKTLLSLPVGSIRSFFRNSSRKTTGSGEGNRADTGVLDGYHINPLGESDMTERSRISMLSTEMLEAKQIGVRGLSCYGFRLLDGSFLYGPIALFPKTVLSWRVPTPDEITPRSLSLFAALEPKIDILVLGVGDKKNIDSVRARVAPFLREHKIGLEIMDTEDAIATFNFLNAEGRYVGAALYPPDDMVVTDKEYGRALALLKGWDTVEENPLLTGLSDTINEAEDLVKRLWSGDEKSWNSARQKVLESPSQREDRMQLEMEEKEKKRIE</sequence>
<evidence type="ECO:0000256" key="1">
    <source>
        <dbReference type="ARBA" id="ARBA00004173"/>
    </source>
</evidence>
<dbReference type="eggNOG" id="KOG3363">
    <property type="taxonomic scope" value="Eukaryota"/>
</dbReference>
<dbReference type="Pfam" id="PF04430">
    <property type="entry name" value="DUF498"/>
    <property type="match status" value="1"/>
</dbReference>
<dbReference type="STRING" id="1561998.A0A1I7UCU5"/>
<proteinExistence type="inferred from homology"/>
<keyword evidence="3" id="KW-0496">Mitochondrion</keyword>
<dbReference type="InterPro" id="IPR007523">
    <property type="entry name" value="NDUFAF3/AAMDC"/>
</dbReference>
<dbReference type="SUPFAM" id="SSF64076">
    <property type="entry name" value="MTH938-like"/>
    <property type="match status" value="1"/>
</dbReference>
<evidence type="ECO:0000256" key="5">
    <source>
        <dbReference type="SAM" id="MobiDB-lite"/>
    </source>
</evidence>
<protein>
    <recommendedName>
        <fullName evidence="2">NADH dehydrogenase [ubiquinone] 1 alpha subcomplex assembly factor 3</fullName>
    </recommendedName>
</protein>
<comment type="subcellular location">
    <subcellularLocation>
        <location evidence="1">Mitochondrion</location>
    </subcellularLocation>
</comment>
<comment type="similarity">
    <text evidence="4">Belongs to the NDUFAF3 family.</text>
</comment>
<dbReference type="Gene3D" id="3.40.1230.10">
    <property type="entry name" value="MTH938-like"/>
    <property type="match status" value="1"/>
</dbReference>
<evidence type="ECO:0000313" key="7">
    <source>
        <dbReference type="WBParaSite" id="Csp11.Scaffold629.g8049.t1"/>
    </source>
</evidence>
<dbReference type="FunFam" id="3.40.1230.10:FF:000007">
    <property type="entry name" value="NADH:Ubiquinone oxidoreductase Assembly Factor"/>
    <property type="match status" value="1"/>
</dbReference>
<dbReference type="PANTHER" id="PTHR21192">
    <property type="entry name" value="NUCLEAR PROTEIN E3-3"/>
    <property type="match status" value="1"/>
</dbReference>
<dbReference type="CDD" id="cd05125">
    <property type="entry name" value="Mth938_2P1-like"/>
    <property type="match status" value="1"/>
</dbReference>
<dbReference type="PANTHER" id="PTHR21192:SF2">
    <property type="entry name" value="NADH DEHYDROGENASE [UBIQUINONE] 1 ALPHA SUBCOMPLEX ASSEMBLY FACTOR 3"/>
    <property type="match status" value="1"/>
</dbReference>
<dbReference type="InterPro" id="IPR036748">
    <property type="entry name" value="MTH938-like_sf"/>
</dbReference>